<evidence type="ECO:0000256" key="2">
    <source>
        <dbReference type="ARBA" id="ARBA00022801"/>
    </source>
</evidence>
<protein>
    <submittedName>
        <fullName evidence="8">Uncharacterized protein</fullName>
    </submittedName>
</protein>
<organism evidence="8 9">
    <name type="scientific">Eubacterium plexicaudatum ASF492</name>
    <dbReference type="NCBI Taxonomy" id="1235802"/>
    <lineage>
        <taxon>Bacteria</taxon>
        <taxon>Bacillati</taxon>
        <taxon>Bacillota</taxon>
        <taxon>Clostridia</taxon>
        <taxon>Eubacteriales</taxon>
        <taxon>Eubacteriaceae</taxon>
        <taxon>Eubacterium</taxon>
    </lineage>
</organism>
<dbReference type="InterPro" id="IPR011013">
    <property type="entry name" value="Gal_mutarotase_sf_dom"/>
</dbReference>
<dbReference type="InterPro" id="IPR030458">
    <property type="entry name" value="Glyco_hydro_31_AS"/>
</dbReference>
<evidence type="ECO:0000256" key="4">
    <source>
        <dbReference type="RuleBase" id="RU361185"/>
    </source>
</evidence>
<dbReference type="GO" id="GO:0004553">
    <property type="term" value="F:hydrolase activity, hydrolyzing O-glycosyl compounds"/>
    <property type="evidence" value="ECO:0007669"/>
    <property type="project" value="InterPro"/>
</dbReference>
<name>N2AGZ0_9FIRM</name>
<dbReference type="Gene3D" id="2.60.40.1760">
    <property type="entry name" value="glycosyl hydrolase (family 31)"/>
    <property type="match status" value="1"/>
</dbReference>
<proteinExistence type="inferred from homology"/>
<dbReference type="PANTHER" id="PTHR22762:SF120">
    <property type="entry name" value="HETEROGLYCAN GLUCOSIDASE 1"/>
    <property type="match status" value="1"/>
</dbReference>
<dbReference type="Pfam" id="PF01055">
    <property type="entry name" value="Glyco_hydro_31_2nd"/>
    <property type="match status" value="1"/>
</dbReference>
<evidence type="ECO:0000256" key="1">
    <source>
        <dbReference type="ARBA" id="ARBA00007806"/>
    </source>
</evidence>
<evidence type="ECO:0000259" key="6">
    <source>
        <dbReference type="Pfam" id="PF13802"/>
    </source>
</evidence>
<evidence type="ECO:0000256" key="3">
    <source>
        <dbReference type="ARBA" id="ARBA00023295"/>
    </source>
</evidence>
<dbReference type="Pfam" id="PF13802">
    <property type="entry name" value="Gal_mutarotas_2"/>
    <property type="match status" value="1"/>
</dbReference>
<sequence>MIEKYSFGQPLETGAVVRTVSQSTQPFQLMQLTQSETGIRLSCQMDDEDVVYGLGEQVRGINKRGFSYISNATDDPFHLENKHSLYGAHNFLILSRKNDRSFGIFVDDPGRVVFDVGETKIDSLCITAGKNCVVYTIEGESLKEIVKQFRELIGQSYIAPKWAFGYQQSRWGYASAEDIREVVKGYRDLGIPLDAVYMDIDYMERFKDFTVDAQKFPDFPAFVTEMKEQGVHLVPIIDAGVKVEEGYPIYEEGVRENYFCKDEDGEDFTGAVWPGKSHFPDVLNSKARAWFGDKYRLLMDQGIDGFWNDMNEPAIFYSEKNLKHVMEEVTSLKGENIGLHSFYHMKGLVEGLSNNEEDYKSIYHNMDGVRIRHDQVHNLYGYNMTKAAAEAFDRIAPDKRTLLFSRSSYIGMHRYGGIWTGDNASWWSHLLLSIQQMPSLNMCGILYTGSDIGGFGSDATEDLLLRWLEFGIFTPLMRNHAAAGTRDQEVYRFGRTQDFRNVIRIRYALLPYIYSEFMKCALNNEMYFRPLAFDYPQDAHAPQVEDQLMVGDSIMIAPVYRQNATG</sequence>
<dbReference type="PROSITE" id="PS00129">
    <property type="entry name" value="GLYCOSYL_HYDROL_F31_1"/>
    <property type="match status" value="1"/>
</dbReference>
<reference evidence="8 9" key="1">
    <citation type="journal article" date="2014" name="Genome Announc.">
        <title>Draft genome sequences of the altered schaedler flora, a defined bacterial community from gnotobiotic mice.</title>
        <authorList>
            <person name="Wannemuehler M.J."/>
            <person name="Overstreet A.M."/>
            <person name="Ward D.V."/>
            <person name="Phillips G.J."/>
        </authorList>
    </citation>
    <scope>NUCLEOTIDE SEQUENCE [LARGE SCALE GENOMIC DNA]</scope>
    <source>
        <strain evidence="8 9">ASF492</strain>
    </source>
</reference>
<evidence type="ECO:0000313" key="8">
    <source>
        <dbReference type="EMBL" id="EMZ25455.1"/>
    </source>
</evidence>
<comment type="similarity">
    <text evidence="1 4">Belongs to the glycosyl hydrolase 31 family.</text>
</comment>
<dbReference type="InterPro" id="IPR000322">
    <property type="entry name" value="Glyco_hydro_31_TIM"/>
</dbReference>
<dbReference type="PANTHER" id="PTHR22762">
    <property type="entry name" value="ALPHA-GLUCOSIDASE"/>
    <property type="match status" value="1"/>
</dbReference>
<dbReference type="InterPro" id="IPR048395">
    <property type="entry name" value="Glyco_hydro_31_C"/>
</dbReference>
<dbReference type="Gene3D" id="3.20.20.80">
    <property type="entry name" value="Glycosidases"/>
    <property type="match status" value="1"/>
</dbReference>
<evidence type="ECO:0000313" key="9">
    <source>
        <dbReference type="Proteomes" id="UP000012589"/>
    </source>
</evidence>
<dbReference type="STRING" id="1235802.C823_02849"/>
<dbReference type="InterPro" id="IPR013780">
    <property type="entry name" value="Glyco_hydro_b"/>
</dbReference>
<dbReference type="InterPro" id="IPR025887">
    <property type="entry name" value="Glyco_hydro_31_N_dom"/>
</dbReference>
<dbReference type="Gene3D" id="2.60.40.1180">
    <property type="entry name" value="Golgi alpha-mannosidase II"/>
    <property type="match status" value="1"/>
</dbReference>
<feature type="domain" description="Glycoside hydrolase family 31 TIM barrel" evidence="5">
    <location>
        <begin position="158"/>
        <end position="515"/>
    </location>
</feature>
<dbReference type="PATRIC" id="fig|1235802.3.peg.3009"/>
<comment type="caution">
    <text evidence="8">The sequence shown here is derived from an EMBL/GenBank/DDBJ whole genome shotgun (WGS) entry which is preliminary data.</text>
</comment>
<dbReference type="SUPFAM" id="SSF51445">
    <property type="entry name" value="(Trans)glycosidases"/>
    <property type="match status" value="1"/>
</dbReference>
<dbReference type="AlphaFoldDB" id="N2AGZ0"/>
<dbReference type="HOGENOM" id="CLU_000631_7_2_9"/>
<dbReference type="eggNOG" id="COG1501">
    <property type="taxonomic scope" value="Bacteria"/>
</dbReference>
<feature type="domain" description="Glycoside hydrolase family 31 N-terminal" evidence="6">
    <location>
        <begin position="35"/>
        <end position="115"/>
    </location>
</feature>
<dbReference type="GO" id="GO:0005975">
    <property type="term" value="P:carbohydrate metabolic process"/>
    <property type="evidence" value="ECO:0007669"/>
    <property type="project" value="InterPro"/>
</dbReference>
<evidence type="ECO:0000259" key="7">
    <source>
        <dbReference type="Pfam" id="PF21365"/>
    </source>
</evidence>
<dbReference type="InterPro" id="IPR017853">
    <property type="entry name" value="GH"/>
</dbReference>
<keyword evidence="2 4" id="KW-0378">Hydrolase</keyword>
<dbReference type="CDD" id="cd06604">
    <property type="entry name" value="GH31_glucosidase_II_MalA"/>
    <property type="match status" value="1"/>
</dbReference>
<dbReference type="Pfam" id="PF21365">
    <property type="entry name" value="Glyco_hydro_31_3rd"/>
    <property type="match status" value="1"/>
</dbReference>
<accession>N2AGZ0</accession>
<evidence type="ECO:0000259" key="5">
    <source>
        <dbReference type="Pfam" id="PF01055"/>
    </source>
</evidence>
<dbReference type="SUPFAM" id="SSF74650">
    <property type="entry name" value="Galactose mutarotase-like"/>
    <property type="match status" value="1"/>
</dbReference>
<dbReference type="EMBL" id="AQFT01000088">
    <property type="protein sequence ID" value="EMZ25455.1"/>
    <property type="molecule type" value="Genomic_DNA"/>
</dbReference>
<keyword evidence="9" id="KW-1185">Reference proteome</keyword>
<gene>
    <name evidence="8" type="ORF">C823_02849</name>
</gene>
<dbReference type="CDD" id="cd14752">
    <property type="entry name" value="GH31_N"/>
    <property type="match status" value="1"/>
</dbReference>
<dbReference type="Proteomes" id="UP000012589">
    <property type="component" value="Unassembled WGS sequence"/>
</dbReference>
<feature type="domain" description="Glycosyl hydrolase family 31 C-terminal" evidence="7">
    <location>
        <begin position="526"/>
        <end position="565"/>
    </location>
</feature>
<keyword evidence="3 4" id="KW-0326">Glycosidase</keyword>
<dbReference type="SUPFAM" id="SSF51011">
    <property type="entry name" value="Glycosyl hydrolase domain"/>
    <property type="match status" value="1"/>
</dbReference>
<dbReference type="GO" id="GO:0030246">
    <property type="term" value="F:carbohydrate binding"/>
    <property type="evidence" value="ECO:0007669"/>
    <property type="project" value="InterPro"/>
</dbReference>